<dbReference type="Proteomes" id="UP000585905">
    <property type="component" value="Unassembled WGS sequence"/>
</dbReference>
<dbReference type="InterPro" id="IPR023393">
    <property type="entry name" value="START-like_dom_sf"/>
</dbReference>
<dbReference type="PANTHER" id="PTHR36166:SF1">
    <property type="entry name" value="SRPBCC DOMAIN-CONTAINING PROTEIN"/>
    <property type="match status" value="1"/>
</dbReference>
<evidence type="ECO:0000313" key="2">
    <source>
        <dbReference type="Proteomes" id="UP000585905"/>
    </source>
</evidence>
<keyword evidence="2" id="KW-1185">Reference proteome</keyword>
<protein>
    <recommendedName>
        <fullName evidence="3">SRPBCC domain-containing protein</fullName>
    </recommendedName>
</protein>
<dbReference type="AlphaFoldDB" id="A0A839EFM8"/>
<dbReference type="CDD" id="cd07822">
    <property type="entry name" value="SRPBCC_4"/>
    <property type="match status" value="1"/>
</dbReference>
<organism evidence="1 2">
    <name type="scientific">Microcella alkalica</name>
    <dbReference type="NCBI Taxonomy" id="355930"/>
    <lineage>
        <taxon>Bacteria</taxon>
        <taxon>Bacillati</taxon>
        <taxon>Actinomycetota</taxon>
        <taxon>Actinomycetes</taxon>
        <taxon>Micrococcales</taxon>
        <taxon>Microbacteriaceae</taxon>
        <taxon>Microcella</taxon>
    </lineage>
</organism>
<dbReference type="Pfam" id="PF10604">
    <property type="entry name" value="Polyketide_cyc2"/>
    <property type="match status" value="1"/>
</dbReference>
<dbReference type="RefSeq" id="WP_182490940.1">
    <property type="nucleotide sequence ID" value="NZ_BAAAOV010000020.1"/>
</dbReference>
<sequence length="160" mass="17500">MITTPTAAVTSGAFRVEIRTSIEIDAAPAIVWGVLTDTAAYPEWNGFIVEWTGELARGERQNVLLQPPGGKPQRFRPRIVTLDAGRELVWLGRLGIPGVLDGRHRFVIEPLAGARARLRHEETLTGALVPALRRLLTETTPTGFERMNRELAARAEAAAA</sequence>
<proteinExistence type="predicted"/>
<dbReference type="InterPro" id="IPR019587">
    <property type="entry name" value="Polyketide_cyclase/dehydratase"/>
</dbReference>
<dbReference type="SUPFAM" id="SSF55961">
    <property type="entry name" value="Bet v1-like"/>
    <property type="match status" value="1"/>
</dbReference>
<accession>A0A839EFM8</accession>
<name>A0A839EFM8_9MICO</name>
<evidence type="ECO:0008006" key="3">
    <source>
        <dbReference type="Google" id="ProtNLM"/>
    </source>
</evidence>
<dbReference type="PANTHER" id="PTHR36166">
    <property type="entry name" value="CHROMOSOME 9, WHOLE GENOME SHOTGUN SEQUENCE"/>
    <property type="match status" value="1"/>
</dbReference>
<reference evidence="1 2" key="1">
    <citation type="submission" date="2020-07" db="EMBL/GenBank/DDBJ databases">
        <title>Sequencing the genomes of 1000 actinobacteria strains.</title>
        <authorList>
            <person name="Klenk H.-P."/>
        </authorList>
    </citation>
    <scope>NUCLEOTIDE SEQUENCE [LARGE SCALE GENOMIC DNA]</scope>
    <source>
        <strain evidence="1 2">DSM 19663</strain>
    </source>
</reference>
<dbReference type="Gene3D" id="3.30.530.20">
    <property type="match status" value="1"/>
</dbReference>
<dbReference type="EMBL" id="JACGWX010000004">
    <property type="protein sequence ID" value="MBA8848125.1"/>
    <property type="molecule type" value="Genomic_DNA"/>
</dbReference>
<evidence type="ECO:0000313" key="1">
    <source>
        <dbReference type="EMBL" id="MBA8848125.1"/>
    </source>
</evidence>
<gene>
    <name evidence="1" type="ORF">FHX53_001724</name>
</gene>
<comment type="caution">
    <text evidence="1">The sequence shown here is derived from an EMBL/GenBank/DDBJ whole genome shotgun (WGS) entry which is preliminary data.</text>
</comment>